<gene>
    <name evidence="1" type="ORF">TRP8649_02670</name>
</gene>
<dbReference type="Proteomes" id="UP000225972">
    <property type="component" value="Unassembled WGS sequence"/>
</dbReference>
<dbReference type="EMBL" id="FXXP01000002">
    <property type="protein sequence ID" value="SMX28545.1"/>
    <property type="molecule type" value="Genomic_DNA"/>
</dbReference>
<protein>
    <recommendedName>
        <fullName evidence="3">Lipoprotein</fullName>
    </recommendedName>
</protein>
<name>A0A238JDP4_9RHOB</name>
<dbReference type="AlphaFoldDB" id="A0A238JDP4"/>
<dbReference type="PROSITE" id="PS51257">
    <property type="entry name" value="PROKAR_LIPOPROTEIN"/>
    <property type="match status" value="1"/>
</dbReference>
<dbReference type="RefSeq" id="WP_099247748.1">
    <property type="nucleotide sequence ID" value="NZ_FXXP01000002.1"/>
</dbReference>
<evidence type="ECO:0000313" key="2">
    <source>
        <dbReference type="Proteomes" id="UP000225972"/>
    </source>
</evidence>
<keyword evidence="2" id="KW-1185">Reference proteome</keyword>
<evidence type="ECO:0000313" key="1">
    <source>
        <dbReference type="EMBL" id="SMX28545.1"/>
    </source>
</evidence>
<reference evidence="2" key="1">
    <citation type="submission" date="2017-05" db="EMBL/GenBank/DDBJ databases">
        <authorList>
            <person name="Rodrigo-Torres L."/>
            <person name="Arahal R. D."/>
            <person name="Lucena T."/>
        </authorList>
    </citation>
    <scope>NUCLEOTIDE SEQUENCE [LARGE SCALE GENOMIC DNA]</scope>
    <source>
        <strain evidence="2">CECT 8649</strain>
    </source>
</reference>
<organism evidence="1 2">
    <name type="scientific">Pelagimonas phthalicica</name>
    <dbReference type="NCBI Taxonomy" id="1037362"/>
    <lineage>
        <taxon>Bacteria</taxon>
        <taxon>Pseudomonadati</taxon>
        <taxon>Pseudomonadota</taxon>
        <taxon>Alphaproteobacteria</taxon>
        <taxon>Rhodobacterales</taxon>
        <taxon>Roseobacteraceae</taxon>
        <taxon>Pelagimonas</taxon>
    </lineage>
</organism>
<evidence type="ECO:0008006" key="3">
    <source>
        <dbReference type="Google" id="ProtNLM"/>
    </source>
</evidence>
<accession>A0A238JDP4</accession>
<proteinExistence type="predicted"/>
<sequence>MGRIAVLLMVAVAVTGCSKLGFARASDPVFDGERFRGGVKAARSDRQHFVATVRNVSKSKAGAIEAAEHEGIRHCIEYFGTSDIDWEVGPETNPDALVVENDTLTFMGSCRDEG</sequence>
<dbReference type="OrthoDB" id="7659281at2"/>